<dbReference type="PROSITE" id="PS51257">
    <property type="entry name" value="PROKAR_LIPOPROTEIN"/>
    <property type="match status" value="1"/>
</dbReference>
<dbReference type="EMBL" id="JBBHLI010000004">
    <property type="protein sequence ID" value="MEK9501172.1"/>
    <property type="molecule type" value="Genomic_DNA"/>
</dbReference>
<organism evidence="6 7">
    <name type="scientific">Gaopeijia maritima</name>
    <dbReference type="NCBI Taxonomy" id="3119007"/>
    <lineage>
        <taxon>Bacteria</taxon>
        <taxon>Pseudomonadati</taxon>
        <taxon>Gemmatimonadota</taxon>
        <taxon>Longimicrobiia</taxon>
        <taxon>Gaopeijiales</taxon>
        <taxon>Gaopeijiaceae</taxon>
        <taxon>Gaopeijia</taxon>
    </lineage>
</organism>
<dbReference type="InterPro" id="IPR040442">
    <property type="entry name" value="Pyrv_kinase-like_dom_sf"/>
</dbReference>
<dbReference type="Pfam" id="PF03328">
    <property type="entry name" value="HpcH_HpaI"/>
    <property type="match status" value="1"/>
</dbReference>
<feature type="signal peptide" evidence="4">
    <location>
        <begin position="1"/>
        <end position="25"/>
    </location>
</feature>
<evidence type="ECO:0000313" key="6">
    <source>
        <dbReference type="EMBL" id="MEK9501172.1"/>
    </source>
</evidence>
<comment type="caution">
    <text evidence="6">The sequence shown here is derived from an EMBL/GenBank/DDBJ whole genome shotgun (WGS) entry which is preliminary data.</text>
</comment>
<evidence type="ECO:0000256" key="1">
    <source>
        <dbReference type="ARBA" id="ARBA00022723"/>
    </source>
</evidence>
<reference evidence="6 7" key="1">
    <citation type="submission" date="2024-02" db="EMBL/GenBank/DDBJ databases">
        <title>A novel Gemmatimonadota bacterium.</title>
        <authorList>
            <person name="Du Z.-J."/>
            <person name="Ye Y.-Q."/>
        </authorList>
    </citation>
    <scope>NUCLEOTIDE SEQUENCE [LARGE SCALE GENOMIC DNA]</scope>
    <source>
        <strain evidence="6 7">DH-20</strain>
    </source>
</reference>
<accession>A0ABU9EAR1</accession>
<evidence type="ECO:0000256" key="2">
    <source>
        <dbReference type="ARBA" id="ARBA00023239"/>
    </source>
</evidence>
<keyword evidence="2 6" id="KW-0456">Lyase</keyword>
<gene>
    <name evidence="6" type="ORF">WI372_09295</name>
</gene>
<keyword evidence="1" id="KW-0479">Metal-binding</keyword>
<dbReference type="InterPro" id="IPR005000">
    <property type="entry name" value="Aldolase/citrate-lyase_domain"/>
</dbReference>
<dbReference type="Proteomes" id="UP001484239">
    <property type="component" value="Unassembled WGS sequence"/>
</dbReference>
<dbReference type="Gene3D" id="3.20.20.60">
    <property type="entry name" value="Phosphoenolpyruvate-binding domains"/>
    <property type="match status" value="1"/>
</dbReference>
<evidence type="ECO:0000313" key="7">
    <source>
        <dbReference type="Proteomes" id="UP001484239"/>
    </source>
</evidence>
<dbReference type="PANTHER" id="PTHR30502:SF8">
    <property type="entry name" value="SYNTHASE, PUTATIVE-RELATED"/>
    <property type="match status" value="1"/>
</dbReference>
<keyword evidence="4" id="KW-0732">Signal</keyword>
<keyword evidence="7" id="KW-1185">Reference proteome</keyword>
<dbReference type="GO" id="GO:0016829">
    <property type="term" value="F:lyase activity"/>
    <property type="evidence" value="ECO:0007669"/>
    <property type="project" value="UniProtKB-KW"/>
</dbReference>
<evidence type="ECO:0000256" key="3">
    <source>
        <dbReference type="SAM" id="MobiDB-lite"/>
    </source>
</evidence>
<evidence type="ECO:0000259" key="5">
    <source>
        <dbReference type="Pfam" id="PF03328"/>
    </source>
</evidence>
<dbReference type="RefSeq" id="WP_405277280.1">
    <property type="nucleotide sequence ID" value="NZ_CP144380.1"/>
</dbReference>
<evidence type="ECO:0000256" key="4">
    <source>
        <dbReference type="SAM" id="SignalP"/>
    </source>
</evidence>
<feature type="region of interest" description="Disordered" evidence="3">
    <location>
        <begin position="65"/>
        <end position="91"/>
    </location>
</feature>
<sequence>MPRSLRPFALVAGAFALTAWTTACTSDTAEAGAEASEGVATTSSMAGDRINPMIALHEAGQPVFGLYAPSPGGGPARGDQPPPPVKTPEERAQETLAYGSSDYVFDGSMERGVAEGLPVFTSFAQALQAQGATTSSNPLVVKMAKITGAEQATNEVAMQLDAGASTIMFVEVESAEEARMGLDAMRYESNGGTRPDRVGTAPAYWGLSDAEYREVADLWPLNPEGELLSWVIVESFEGLENVREIAAVPGIGVLWPGAGTLRGLFTTENADGERVFDEEGWEAAIQSVLDACMEFDVPCGFPANASDIERRMDQGFSVFVMGWGDGGFETIDVGRAKSGR</sequence>
<proteinExistence type="predicted"/>
<name>A0ABU9EAR1_9BACT</name>
<protein>
    <submittedName>
        <fullName evidence="6">Aldolase/citrate lyase family protein</fullName>
    </submittedName>
</protein>
<feature type="chain" id="PRO_5045334174" evidence="4">
    <location>
        <begin position="26"/>
        <end position="340"/>
    </location>
</feature>
<dbReference type="InterPro" id="IPR015813">
    <property type="entry name" value="Pyrv/PenolPyrv_kinase-like_dom"/>
</dbReference>
<feature type="domain" description="HpcH/HpaI aldolase/citrate lyase" evidence="5">
    <location>
        <begin position="139"/>
        <end position="297"/>
    </location>
</feature>
<dbReference type="SUPFAM" id="SSF51621">
    <property type="entry name" value="Phosphoenolpyruvate/pyruvate domain"/>
    <property type="match status" value="1"/>
</dbReference>
<dbReference type="PANTHER" id="PTHR30502">
    <property type="entry name" value="2-KETO-3-DEOXY-L-RHAMNONATE ALDOLASE"/>
    <property type="match status" value="1"/>
</dbReference>
<dbReference type="InterPro" id="IPR050251">
    <property type="entry name" value="HpcH-HpaI_aldolase"/>
</dbReference>